<evidence type="ECO:0000256" key="4">
    <source>
        <dbReference type="ARBA" id="ARBA00023002"/>
    </source>
</evidence>
<dbReference type="SUPFAM" id="SSF47240">
    <property type="entry name" value="Ferritin-like"/>
    <property type="match status" value="1"/>
</dbReference>
<feature type="binding site" evidence="6">
    <location>
        <position position="17"/>
    </location>
    <ligand>
        <name>Fe cation</name>
        <dbReference type="ChEBI" id="CHEBI:24875"/>
        <label>1</label>
    </ligand>
</feature>
<feature type="binding site" evidence="6">
    <location>
        <position position="53"/>
    </location>
    <ligand>
        <name>Fe cation</name>
        <dbReference type="ChEBI" id="CHEBI:24875"/>
        <label>1</label>
    </ligand>
</feature>
<evidence type="ECO:0000256" key="2">
    <source>
        <dbReference type="ARBA" id="ARBA00022434"/>
    </source>
</evidence>
<comment type="function">
    <text evidence="7">Iron-storage protein.</text>
</comment>
<dbReference type="GO" id="GO:0042802">
    <property type="term" value="F:identical protein binding"/>
    <property type="evidence" value="ECO:0007669"/>
    <property type="project" value="UniProtKB-ARBA"/>
</dbReference>
<feature type="binding site" evidence="6">
    <location>
        <position position="127"/>
    </location>
    <ligand>
        <name>Fe cation</name>
        <dbReference type="ChEBI" id="CHEBI:24875"/>
        <label>1</label>
    </ligand>
</feature>
<dbReference type="Gene3D" id="1.20.1260.10">
    <property type="match status" value="1"/>
</dbReference>
<dbReference type="AlphaFoldDB" id="A0A0F0CWI4"/>
<dbReference type="InterPro" id="IPR012347">
    <property type="entry name" value="Ferritin-like"/>
</dbReference>
<keyword evidence="5 6" id="KW-0408">Iron</keyword>
<keyword evidence="7" id="KW-0963">Cytoplasm</keyword>
<dbReference type="InterPro" id="IPR008331">
    <property type="entry name" value="Ferritin_DPS_dom"/>
</dbReference>
<comment type="caution">
    <text evidence="9">The sequence shown here is derived from an EMBL/GenBank/DDBJ whole genome shotgun (WGS) entry which is preliminary data.</text>
</comment>
<evidence type="ECO:0000256" key="3">
    <source>
        <dbReference type="ARBA" id="ARBA00022723"/>
    </source>
</evidence>
<evidence type="ECO:0000256" key="5">
    <source>
        <dbReference type="ARBA" id="ARBA00023004"/>
    </source>
</evidence>
<comment type="catalytic activity">
    <reaction evidence="7">
        <text>4 Fe(2+) + O2 + 6 H2O = 4 iron(III) oxide-hydroxide + 12 H(+)</text>
        <dbReference type="Rhea" id="RHEA:11972"/>
        <dbReference type="ChEBI" id="CHEBI:15377"/>
        <dbReference type="ChEBI" id="CHEBI:15378"/>
        <dbReference type="ChEBI" id="CHEBI:15379"/>
        <dbReference type="ChEBI" id="CHEBI:29033"/>
        <dbReference type="ChEBI" id="CHEBI:78619"/>
        <dbReference type="EC" id="1.16.3.2"/>
    </reaction>
</comment>
<dbReference type="GO" id="GO:0004322">
    <property type="term" value="F:ferroxidase activity"/>
    <property type="evidence" value="ECO:0007669"/>
    <property type="project" value="TreeGrafter"/>
</dbReference>
<dbReference type="InterPro" id="IPR001519">
    <property type="entry name" value="Ferritin"/>
</dbReference>
<evidence type="ECO:0000259" key="8">
    <source>
        <dbReference type="PROSITE" id="PS50905"/>
    </source>
</evidence>
<dbReference type="InterPro" id="IPR041719">
    <property type="entry name" value="Ferritin_prok"/>
</dbReference>
<dbReference type="GO" id="GO:0005829">
    <property type="term" value="C:cytosol"/>
    <property type="evidence" value="ECO:0007669"/>
    <property type="project" value="TreeGrafter"/>
</dbReference>
<dbReference type="GO" id="GO:0006879">
    <property type="term" value="P:intracellular iron ion homeostasis"/>
    <property type="evidence" value="ECO:0007669"/>
    <property type="project" value="UniProtKB-KW"/>
</dbReference>
<comment type="subcellular location">
    <subcellularLocation>
        <location evidence="7">Cytoplasm</location>
    </subcellularLocation>
</comment>
<dbReference type="EC" id="1.16.3.2" evidence="7"/>
<dbReference type="InterPro" id="IPR009040">
    <property type="entry name" value="Ferritin-like_diiron"/>
</dbReference>
<keyword evidence="4" id="KW-0560">Oxidoreductase</keyword>
<evidence type="ECO:0000256" key="6">
    <source>
        <dbReference type="PIRSR" id="PIRSR601519-1"/>
    </source>
</evidence>
<proteinExistence type="inferred from homology"/>
<name>A0A0F0CWI4_9BACT</name>
<protein>
    <recommendedName>
        <fullName evidence="7">Ferritin</fullName>
        <ecNumber evidence="7">1.16.3.2</ecNumber>
    </recommendedName>
</protein>
<feature type="domain" description="Ferritin-like diiron" evidence="8">
    <location>
        <begin position="1"/>
        <end position="145"/>
    </location>
</feature>
<organism evidence="9 10">
    <name type="scientific">Candidatus Omnitrophus magneticus</name>
    <dbReference type="NCBI Taxonomy" id="1609969"/>
    <lineage>
        <taxon>Bacteria</taxon>
        <taxon>Pseudomonadati</taxon>
        <taxon>Candidatus Omnitrophota</taxon>
        <taxon>Candidatus Omnitrophus</taxon>
    </lineage>
</organism>
<evidence type="ECO:0000256" key="7">
    <source>
        <dbReference type="RuleBase" id="RU361145"/>
    </source>
</evidence>
<dbReference type="EMBL" id="JYNY01000038">
    <property type="protein sequence ID" value="KJJ85926.1"/>
    <property type="molecule type" value="Genomic_DNA"/>
</dbReference>
<dbReference type="PANTHER" id="PTHR11431">
    <property type="entry name" value="FERRITIN"/>
    <property type="match status" value="1"/>
</dbReference>
<dbReference type="GO" id="GO:0006826">
    <property type="term" value="P:iron ion transport"/>
    <property type="evidence" value="ECO:0007669"/>
    <property type="project" value="InterPro"/>
</dbReference>
<dbReference type="GO" id="GO:0008199">
    <property type="term" value="F:ferric iron binding"/>
    <property type="evidence" value="ECO:0007669"/>
    <property type="project" value="InterPro"/>
</dbReference>
<dbReference type="Proteomes" id="UP000033428">
    <property type="component" value="Unassembled WGS sequence"/>
</dbReference>
<dbReference type="PROSITE" id="PS50905">
    <property type="entry name" value="FERRITIN_LIKE"/>
    <property type="match status" value="1"/>
</dbReference>
<gene>
    <name evidence="9" type="ORF">OMAG_000199</name>
</gene>
<feature type="binding site" evidence="6">
    <location>
        <position position="50"/>
    </location>
    <ligand>
        <name>Fe cation</name>
        <dbReference type="ChEBI" id="CHEBI:24875"/>
        <label>1</label>
    </ligand>
</feature>
<dbReference type="GO" id="GO:0008198">
    <property type="term" value="F:ferrous iron binding"/>
    <property type="evidence" value="ECO:0007669"/>
    <property type="project" value="TreeGrafter"/>
</dbReference>
<sequence length="173" mass="19305">MISDKMAAALNNQINKEIFSAYLYLGMSSYAFSKGLSGMANWFSVQVKEELTHAQKFFDYLNHQGAKVSLFAVDAPDQKFSSPADLFKKTIEHEKKVTALINELSFLANAEKDRATDIFLQWFVTEQVEEEAAALDIYQKLNLVGDNGHGILLIDGELAKRTFIQTAATVSLT</sequence>
<keyword evidence="10" id="KW-1185">Reference proteome</keyword>
<evidence type="ECO:0000313" key="9">
    <source>
        <dbReference type="EMBL" id="KJJ85926.1"/>
    </source>
</evidence>
<dbReference type="Pfam" id="PF00210">
    <property type="entry name" value="Ferritin"/>
    <property type="match status" value="1"/>
</dbReference>
<accession>A0A0F0CWI4</accession>
<evidence type="ECO:0000256" key="1">
    <source>
        <dbReference type="ARBA" id="ARBA00006950"/>
    </source>
</evidence>
<dbReference type="FunFam" id="1.20.1260.10:FF:000001">
    <property type="entry name" value="Non-heme ferritin"/>
    <property type="match status" value="1"/>
</dbReference>
<comment type="similarity">
    <text evidence="1 7">Belongs to the ferritin family. Prokaryotic subfamily.</text>
</comment>
<dbReference type="PANTHER" id="PTHR11431:SF127">
    <property type="entry name" value="BACTERIAL NON-HEME FERRITIN"/>
    <property type="match status" value="1"/>
</dbReference>
<dbReference type="InterPro" id="IPR009078">
    <property type="entry name" value="Ferritin-like_SF"/>
</dbReference>
<keyword evidence="3 6" id="KW-0479">Metal-binding</keyword>
<keyword evidence="2 7" id="KW-0409">Iron storage</keyword>
<evidence type="ECO:0000313" key="10">
    <source>
        <dbReference type="Proteomes" id="UP000033428"/>
    </source>
</evidence>
<dbReference type="CDD" id="cd01055">
    <property type="entry name" value="Nonheme_Ferritin"/>
    <property type="match status" value="1"/>
</dbReference>
<feature type="binding site" evidence="6">
    <location>
        <position position="94"/>
    </location>
    <ligand>
        <name>Fe cation</name>
        <dbReference type="ChEBI" id="CHEBI:24875"/>
        <label>1</label>
    </ligand>
</feature>
<reference evidence="9 10" key="1">
    <citation type="submission" date="2015-02" db="EMBL/GenBank/DDBJ databases">
        <title>Single-cell genomics of uncultivated deep-branching MTB reveals a conserved set of magnetosome genes.</title>
        <authorList>
            <person name="Kolinko S."/>
            <person name="Richter M."/>
            <person name="Glockner F.O."/>
            <person name="Brachmann A."/>
            <person name="Schuler D."/>
        </authorList>
    </citation>
    <scope>NUCLEOTIDE SEQUENCE [LARGE SCALE GENOMIC DNA]</scope>
    <source>
        <strain evidence="9">SKK-01</strain>
    </source>
</reference>